<feature type="transmembrane region" description="Helical" evidence="1">
    <location>
        <begin position="134"/>
        <end position="151"/>
    </location>
</feature>
<keyword evidence="1" id="KW-0472">Membrane</keyword>
<dbReference type="GO" id="GO:0042802">
    <property type="term" value="F:identical protein binding"/>
    <property type="evidence" value="ECO:0007669"/>
    <property type="project" value="TreeGrafter"/>
</dbReference>
<evidence type="ECO:0000259" key="2">
    <source>
        <dbReference type="Pfam" id="PF14501"/>
    </source>
</evidence>
<organism evidence="3 4">
    <name type="scientific">Pseudobutyrivibrio ruminis DSM 9787</name>
    <dbReference type="NCBI Taxonomy" id="1123011"/>
    <lineage>
        <taxon>Bacteria</taxon>
        <taxon>Bacillati</taxon>
        <taxon>Bacillota</taxon>
        <taxon>Clostridia</taxon>
        <taxon>Lachnospirales</taxon>
        <taxon>Lachnospiraceae</taxon>
        <taxon>Pseudobutyrivibrio</taxon>
    </lineage>
</organism>
<keyword evidence="1" id="KW-0812">Transmembrane</keyword>
<protein>
    <submittedName>
        <fullName evidence="3">GHKL domain-containing protein</fullName>
    </submittedName>
</protein>
<dbReference type="CDD" id="cd16935">
    <property type="entry name" value="HATPase_AgrC-ComD-like"/>
    <property type="match status" value="1"/>
</dbReference>
<dbReference type="PANTHER" id="PTHR40448:SF1">
    <property type="entry name" value="TWO-COMPONENT SENSOR HISTIDINE KINASE"/>
    <property type="match status" value="1"/>
</dbReference>
<dbReference type="Gene3D" id="3.30.565.10">
    <property type="entry name" value="Histidine kinase-like ATPase, C-terminal domain"/>
    <property type="match status" value="1"/>
</dbReference>
<dbReference type="PANTHER" id="PTHR40448">
    <property type="entry name" value="TWO-COMPONENT SENSOR HISTIDINE KINASE"/>
    <property type="match status" value="1"/>
</dbReference>
<dbReference type="EMBL" id="OBMR01000003">
    <property type="protein sequence ID" value="SOB96944.1"/>
    <property type="molecule type" value="Genomic_DNA"/>
</dbReference>
<evidence type="ECO:0000313" key="3">
    <source>
        <dbReference type="EMBL" id="SOB96944.1"/>
    </source>
</evidence>
<dbReference type="InterPro" id="IPR036890">
    <property type="entry name" value="HATPase_C_sf"/>
</dbReference>
<feature type="transmembrane region" description="Helical" evidence="1">
    <location>
        <begin position="163"/>
        <end position="185"/>
    </location>
</feature>
<dbReference type="InterPro" id="IPR032834">
    <property type="entry name" value="NatK-like_C"/>
</dbReference>
<gene>
    <name evidence="3" type="ORF">SAMN02910411_1218</name>
</gene>
<feature type="transmembrane region" description="Helical" evidence="1">
    <location>
        <begin position="6"/>
        <end position="24"/>
    </location>
</feature>
<evidence type="ECO:0000256" key="1">
    <source>
        <dbReference type="SAM" id="Phobius"/>
    </source>
</evidence>
<dbReference type="AlphaFoldDB" id="A0A285RT63"/>
<dbReference type="Pfam" id="PF14501">
    <property type="entry name" value="HATPase_c_5"/>
    <property type="match status" value="1"/>
</dbReference>
<dbReference type="Proteomes" id="UP000219563">
    <property type="component" value="Unassembled WGS sequence"/>
</dbReference>
<evidence type="ECO:0000313" key="4">
    <source>
        <dbReference type="Proteomes" id="UP000219563"/>
    </source>
</evidence>
<dbReference type="SUPFAM" id="SSF55874">
    <property type="entry name" value="ATPase domain of HSP90 chaperone/DNA topoisomerase II/histidine kinase"/>
    <property type="match status" value="1"/>
</dbReference>
<proteinExistence type="predicted"/>
<sequence length="431" mass="49195">MDNSFNVGYLLEMLIPVLGICSVLNKKKYPLIRGAACVCLGLLLDVAMTGVLMLFGYEGADYSDITPSTYIILLFWFMAIWIAVIFGIYFATEVNFHEAIYLFAISYCIEHIFYCIRELFDYCTDGRIPDNQPILYTGCLIGSFIMAYFWFAKSTVVDGKYLIETLSATSATVVILLVVWFLSIISSFNNIGHIHAVYAILASLFILINQRAQLINEKERRAFRIKEQLWKDTQVRYQFSKDAMAVVNQHYHDMKHQINALANMESDEKRRGILSEMENDIAIYDAVVRTGNDLLDTVLTEKKLICHSKEIRMSCMADGEQLKFMDEIDLYTLLGNALDNAIEANEKILDRAKRWISVQIQNKKGIVLVEIINPYTGTIKMQHGLPITSKSDKLSHGYGTQSIKAIVEKYDGNLTIKTENDKYLLRIIFSE</sequence>
<feature type="transmembrane region" description="Helical" evidence="1">
    <location>
        <begin position="191"/>
        <end position="208"/>
    </location>
</feature>
<reference evidence="3 4" key="1">
    <citation type="submission" date="2017-08" db="EMBL/GenBank/DDBJ databases">
        <authorList>
            <person name="de Groot N.N."/>
        </authorList>
    </citation>
    <scope>NUCLEOTIDE SEQUENCE [LARGE SCALE GENOMIC DNA]</scope>
    <source>
        <strain evidence="3 4">DSM 9787</strain>
    </source>
</reference>
<accession>A0A285RT63</accession>
<feature type="transmembrane region" description="Helical" evidence="1">
    <location>
        <begin position="69"/>
        <end position="91"/>
    </location>
</feature>
<feature type="domain" description="Sensor histidine kinase NatK-like C-terminal" evidence="2">
    <location>
        <begin position="326"/>
        <end position="429"/>
    </location>
</feature>
<keyword evidence="1" id="KW-1133">Transmembrane helix</keyword>
<feature type="transmembrane region" description="Helical" evidence="1">
    <location>
        <begin position="36"/>
        <end position="57"/>
    </location>
</feature>
<dbReference type="RefSeq" id="WP_097075833.1">
    <property type="nucleotide sequence ID" value="NZ_OBMR01000003.1"/>
</dbReference>
<name>A0A285RT63_9FIRM</name>